<dbReference type="RefSeq" id="WP_124020315.1">
    <property type="nucleotide sequence ID" value="NZ_RPFT01000017.1"/>
</dbReference>
<name>A0A3N5CDT7_HELPX</name>
<evidence type="ECO:0000313" key="2">
    <source>
        <dbReference type="Proteomes" id="UP000275263"/>
    </source>
</evidence>
<dbReference type="AlphaFoldDB" id="A0A3N5CDT7"/>
<proteinExistence type="predicted"/>
<accession>A0A3N5CDT7</accession>
<reference evidence="1 2" key="1">
    <citation type="journal article" date="2017" name="Gut Pathog.">
        <title>Mycobacterium avium subsp. paratuberculosis and associated risk factors for inflammatory bowel disease in Iranian patients.</title>
        <authorList>
            <person name="Zamani S."/>
            <person name="Zali M.R."/>
            <person name="Aghdaei H.A."/>
            <person name="Sechi L.A."/>
            <person name="Niegowska M."/>
            <person name="Caggiu E."/>
            <person name="Keshavarz R."/>
            <person name="Mosavari N."/>
            <person name="Feizabadi M.M."/>
        </authorList>
    </citation>
    <scope>NUCLEOTIDE SEQUENCE [LARGE SCALE GENOMIC DNA]</scope>
    <source>
        <strain evidence="1 2">1057</strain>
    </source>
</reference>
<dbReference type="Proteomes" id="UP000275263">
    <property type="component" value="Unassembled WGS sequence"/>
</dbReference>
<protein>
    <submittedName>
        <fullName evidence="1">Uncharacterized protein</fullName>
    </submittedName>
</protein>
<evidence type="ECO:0000313" key="1">
    <source>
        <dbReference type="EMBL" id="RPF67417.1"/>
    </source>
</evidence>
<organism evidence="1 2">
    <name type="scientific">Helicobacter pylori</name>
    <name type="common">Campylobacter pylori</name>
    <dbReference type="NCBI Taxonomy" id="210"/>
    <lineage>
        <taxon>Bacteria</taxon>
        <taxon>Pseudomonadati</taxon>
        <taxon>Campylobacterota</taxon>
        <taxon>Epsilonproteobacteria</taxon>
        <taxon>Campylobacterales</taxon>
        <taxon>Helicobacteraceae</taxon>
        <taxon>Helicobacter</taxon>
    </lineage>
</organism>
<dbReference type="EMBL" id="RPFT01000017">
    <property type="protein sequence ID" value="RPF67417.1"/>
    <property type="molecule type" value="Genomic_DNA"/>
</dbReference>
<sequence length="176" mass="21005">MATKIDELKFELAKAVRELVVDQLKRSATNYYRWIDKKCRCSFTWKMLRLVKEVEVKDTNTTKWRTLETKNAKRVRDFIDENEWVLGWTQEEISCMQECKDYTLRSPLLSLGEIASAKKELSDYYTYVYIWGNGAKRDAKPFKEILRDMDNFEQAYKKQFGEFTELNEAIRKCESC</sequence>
<gene>
    <name evidence="1" type="ORF">EGW01_06915</name>
</gene>
<comment type="caution">
    <text evidence="1">The sequence shown here is derived from an EMBL/GenBank/DDBJ whole genome shotgun (WGS) entry which is preliminary data.</text>
</comment>